<evidence type="ECO:0000313" key="6">
    <source>
        <dbReference type="Proteomes" id="UP000266677"/>
    </source>
</evidence>
<dbReference type="PROSITE" id="PS01131">
    <property type="entry name" value="RRNA_A_DIMETH"/>
    <property type="match status" value="1"/>
</dbReference>
<dbReference type="AlphaFoldDB" id="A0A3A4JRD4"/>
<evidence type="ECO:0000313" key="5">
    <source>
        <dbReference type="EMBL" id="RJO72069.1"/>
    </source>
</evidence>
<dbReference type="OrthoDB" id="9797252at2"/>
<dbReference type="InterPro" id="IPR051052">
    <property type="entry name" value="Diverse_substrate_MTase"/>
</dbReference>
<dbReference type="InterPro" id="IPR020596">
    <property type="entry name" value="rRNA_Ade_Mease_Trfase_CS"/>
</dbReference>
<comment type="caution">
    <text evidence="5">The sequence shown here is derived from an EMBL/GenBank/DDBJ whole genome shotgun (WGS) entry which is preliminary data.</text>
</comment>
<protein>
    <submittedName>
        <fullName evidence="5">Class I SAM-dependent methyltransferase</fullName>
    </submittedName>
</protein>
<accession>A0A3A4JRD4</accession>
<dbReference type="SUPFAM" id="SSF53335">
    <property type="entry name" value="S-adenosyl-L-methionine-dependent methyltransferases"/>
    <property type="match status" value="1"/>
</dbReference>
<name>A0A3A4JRD4_9NOCA</name>
<sequence length="252" mass="27773">MANSTEQHEMWTRRAGSFGAHAADYERHRPDYPVAGIRWALESAPPGGTLLDLGAGTGKLTGGLRAMGYRVIAVEPDADMRAELTAKYPDIPVYSGTAESIPLPDAVVDAVAVGQAFHWFDKARAFPEIARILRPAGVLAALWNDSDRTVDWVRDMERLADEGEDPNPAVEDLPAHPFFPSSERRDFAHSQRRTADSLTAQLGTHSALLILPEQERTEMLRRVLTYLRGHPDTGAGEFEAPMLTTVIRAIRH</sequence>
<proteinExistence type="inferred from homology"/>
<dbReference type="PANTHER" id="PTHR44942:SF4">
    <property type="entry name" value="METHYLTRANSFERASE TYPE 11 DOMAIN-CONTAINING PROTEIN"/>
    <property type="match status" value="1"/>
</dbReference>
<keyword evidence="6" id="KW-1185">Reference proteome</keyword>
<comment type="similarity">
    <text evidence="1">Belongs to the methyltransferase superfamily.</text>
</comment>
<keyword evidence="3 5" id="KW-0808">Transferase</keyword>
<dbReference type="PANTHER" id="PTHR44942">
    <property type="entry name" value="METHYLTRANSF_11 DOMAIN-CONTAINING PROTEIN"/>
    <property type="match status" value="1"/>
</dbReference>
<dbReference type="Pfam" id="PF08241">
    <property type="entry name" value="Methyltransf_11"/>
    <property type="match status" value="1"/>
</dbReference>
<dbReference type="GO" id="GO:0000179">
    <property type="term" value="F:rRNA (adenine-N6,N6-)-dimethyltransferase activity"/>
    <property type="evidence" value="ECO:0007669"/>
    <property type="project" value="InterPro"/>
</dbReference>
<dbReference type="Gene3D" id="3.40.50.150">
    <property type="entry name" value="Vaccinia Virus protein VP39"/>
    <property type="match status" value="1"/>
</dbReference>
<evidence type="ECO:0000256" key="2">
    <source>
        <dbReference type="ARBA" id="ARBA00022603"/>
    </source>
</evidence>
<reference evidence="5 6" key="1">
    <citation type="submission" date="2018-09" db="EMBL/GenBank/DDBJ databases">
        <title>YIM PH21274 draft genome.</title>
        <authorList>
            <person name="Miao C."/>
        </authorList>
    </citation>
    <scope>NUCLEOTIDE SEQUENCE [LARGE SCALE GENOMIC DNA]</scope>
    <source>
        <strain evidence="5 6">YIM PH 21724</strain>
    </source>
</reference>
<evidence type="ECO:0000256" key="3">
    <source>
        <dbReference type="ARBA" id="ARBA00022679"/>
    </source>
</evidence>
<dbReference type="EMBL" id="QZFU01000029">
    <property type="protein sequence ID" value="RJO72069.1"/>
    <property type="molecule type" value="Genomic_DNA"/>
</dbReference>
<feature type="domain" description="Methyltransferase type 11" evidence="4">
    <location>
        <begin position="51"/>
        <end position="140"/>
    </location>
</feature>
<keyword evidence="2 5" id="KW-0489">Methyltransferase</keyword>
<organism evidence="5 6">
    <name type="scientific">Nocardia panacis</name>
    <dbReference type="NCBI Taxonomy" id="2340916"/>
    <lineage>
        <taxon>Bacteria</taxon>
        <taxon>Bacillati</taxon>
        <taxon>Actinomycetota</taxon>
        <taxon>Actinomycetes</taxon>
        <taxon>Mycobacteriales</taxon>
        <taxon>Nocardiaceae</taxon>
        <taxon>Nocardia</taxon>
    </lineage>
</organism>
<dbReference type="InterPro" id="IPR029063">
    <property type="entry name" value="SAM-dependent_MTases_sf"/>
</dbReference>
<dbReference type="RefSeq" id="WP_120043173.1">
    <property type="nucleotide sequence ID" value="NZ_QZFU01000029.1"/>
</dbReference>
<dbReference type="Proteomes" id="UP000266677">
    <property type="component" value="Unassembled WGS sequence"/>
</dbReference>
<gene>
    <name evidence="5" type="ORF">D5S18_23095</name>
</gene>
<evidence type="ECO:0000256" key="1">
    <source>
        <dbReference type="ARBA" id="ARBA00008361"/>
    </source>
</evidence>
<dbReference type="CDD" id="cd02440">
    <property type="entry name" value="AdoMet_MTases"/>
    <property type="match status" value="1"/>
</dbReference>
<evidence type="ECO:0000259" key="4">
    <source>
        <dbReference type="Pfam" id="PF08241"/>
    </source>
</evidence>
<dbReference type="InterPro" id="IPR013216">
    <property type="entry name" value="Methyltransf_11"/>
</dbReference>